<dbReference type="InterPro" id="IPR047057">
    <property type="entry name" value="MerR_fam"/>
</dbReference>
<evidence type="ECO:0000313" key="4">
    <source>
        <dbReference type="Proteomes" id="UP000199220"/>
    </source>
</evidence>
<dbReference type="GO" id="GO:0003677">
    <property type="term" value="F:DNA binding"/>
    <property type="evidence" value="ECO:0007669"/>
    <property type="project" value="UniProtKB-KW"/>
</dbReference>
<accession>A0A1H5D5V8</accession>
<dbReference type="STRING" id="648782.SAMN04488554_0575"/>
<dbReference type="InterPro" id="IPR011256">
    <property type="entry name" value="Reg_factor_effector_dom_sf"/>
</dbReference>
<dbReference type="EMBL" id="FNTX01000001">
    <property type="protein sequence ID" value="SED74120.1"/>
    <property type="molecule type" value="Genomic_DNA"/>
</dbReference>
<dbReference type="InterPro" id="IPR000551">
    <property type="entry name" value="MerR-type_HTH_dom"/>
</dbReference>
<organism evidence="3 4">
    <name type="scientific">Ruania alba</name>
    <dbReference type="NCBI Taxonomy" id="648782"/>
    <lineage>
        <taxon>Bacteria</taxon>
        <taxon>Bacillati</taxon>
        <taxon>Actinomycetota</taxon>
        <taxon>Actinomycetes</taxon>
        <taxon>Micrococcales</taxon>
        <taxon>Ruaniaceae</taxon>
        <taxon>Ruania</taxon>
    </lineage>
</organism>
<evidence type="ECO:0000259" key="2">
    <source>
        <dbReference type="PROSITE" id="PS50937"/>
    </source>
</evidence>
<feature type="domain" description="HTH merR-type" evidence="2">
    <location>
        <begin position="1"/>
        <end position="71"/>
    </location>
</feature>
<reference evidence="4" key="1">
    <citation type="submission" date="2016-10" db="EMBL/GenBank/DDBJ databases">
        <authorList>
            <person name="Varghese N."/>
            <person name="Submissions S."/>
        </authorList>
    </citation>
    <scope>NUCLEOTIDE SEQUENCE [LARGE SCALE GENOMIC DNA]</scope>
    <source>
        <strain evidence="4">DSM 21368</strain>
    </source>
</reference>
<evidence type="ECO:0000313" key="3">
    <source>
        <dbReference type="EMBL" id="SED74120.1"/>
    </source>
</evidence>
<dbReference type="Gene3D" id="1.10.1660.10">
    <property type="match status" value="1"/>
</dbReference>
<dbReference type="Gene3D" id="3.20.80.10">
    <property type="entry name" value="Regulatory factor, effector binding domain"/>
    <property type="match status" value="1"/>
</dbReference>
<gene>
    <name evidence="3" type="ORF">SAMN04488554_0575</name>
</gene>
<dbReference type="PROSITE" id="PS50937">
    <property type="entry name" value="HTH_MERR_2"/>
    <property type="match status" value="1"/>
</dbReference>
<keyword evidence="1 3" id="KW-0238">DNA-binding</keyword>
<dbReference type="Proteomes" id="UP000199220">
    <property type="component" value="Unassembled WGS sequence"/>
</dbReference>
<name>A0A1H5D5V8_9MICO</name>
<dbReference type="PROSITE" id="PS00552">
    <property type="entry name" value="HTH_MERR_1"/>
    <property type="match status" value="1"/>
</dbReference>
<dbReference type="AlphaFoldDB" id="A0A1H5D5V8"/>
<sequence length="272" mass="29364">MITIGDLARRTDVSVRMLRHYDSLGLLEPARTDSATGYRHYAPSQEGRVAAILALRDLGFSLADCRVLLRDGTPLAEITALLQHRRMELEEQITADQRRLADIEDRLTAIDQGRAGTTDTLRLTALPALHLLVVHGQARDESEIGHVLASLRAILTERAGTAGIASNVGTVATYAGRTDIPVIDVAVGIRADPHTTAPDGFDTVTVPAEARAAVVRHRQGVHLGDAWNALDDALAERGLTSTGTYRHMAVTTPDGQELIELQVPVRPLRTGC</sequence>
<evidence type="ECO:0000256" key="1">
    <source>
        <dbReference type="ARBA" id="ARBA00023125"/>
    </source>
</evidence>
<dbReference type="PANTHER" id="PTHR30204:SF97">
    <property type="entry name" value="MERR FAMILY REGULATORY PROTEIN"/>
    <property type="match status" value="1"/>
</dbReference>
<dbReference type="InterPro" id="IPR009061">
    <property type="entry name" value="DNA-bd_dom_put_sf"/>
</dbReference>
<dbReference type="PANTHER" id="PTHR30204">
    <property type="entry name" value="REDOX-CYCLING DRUG-SENSING TRANSCRIPTIONAL ACTIVATOR SOXR"/>
    <property type="match status" value="1"/>
</dbReference>
<keyword evidence="4" id="KW-1185">Reference proteome</keyword>
<dbReference type="GO" id="GO:0003700">
    <property type="term" value="F:DNA-binding transcription factor activity"/>
    <property type="evidence" value="ECO:0007669"/>
    <property type="project" value="InterPro"/>
</dbReference>
<dbReference type="Pfam" id="PF13411">
    <property type="entry name" value="MerR_1"/>
    <property type="match status" value="1"/>
</dbReference>
<dbReference type="CDD" id="cd01107">
    <property type="entry name" value="HTH_BmrR"/>
    <property type="match status" value="1"/>
</dbReference>
<proteinExistence type="predicted"/>
<protein>
    <submittedName>
        <fullName evidence="3">DNA-binding transcriptional regulator, MerR family</fullName>
    </submittedName>
</protein>
<dbReference type="SUPFAM" id="SSF46955">
    <property type="entry name" value="Putative DNA-binding domain"/>
    <property type="match status" value="1"/>
</dbReference>
<dbReference type="SMART" id="SM00422">
    <property type="entry name" value="HTH_MERR"/>
    <property type="match status" value="1"/>
</dbReference>